<evidence type="ECO:0000256" key="7">
    <source>
        <dbReference type="SAM" id="MobiDB-lite"/>
    </source>
</evidence>
<keyword evidence="3" id="KW-0963">Cytoplasm</keyword>
<dbReference type="FunCoup" id="D5GPX5">
    <property type="interactions" value="104"/>
</dbReference>
<dbReference type="PANTHER" id="PTHR23157">
    <property type="entry name" value="GRIP AND COILED-COIL DOMAIN-CONTAINING PROTEIN 1"/>
    <property type="match status" value="1"/>
</dbReference>
<protein>
    <submittedName>
        <fullName evidence="9">(Perigord truffle) hypothetical protein</fullName>
    </submittedName>
</protein>
<evidence type="ECO:0000256" key="2">
    <source>
        <dbReference type="ARBA" id="ARBA00004496"/>
    </source>
</evidence>
<dbReference type="GO" id="GO:0005794">
    <property type="term" value="C:Golgi apparatus"/>
    <property type="evidence" value="ECO:0007669"/>
    <property type="project" value="TreeGrafter"/>
</dbReference>
<dbReference type="InterPro" id="IPR000237">
    <property type="entry name" value="GRIP_dom"/>
</dbReference>
<evidence type="ECO:0000313" key="10">
    <source>
        <dbReference type="Proteomes" id="UP000006911"/>
    </source>
</evidence>
<feature type="coiled-coil region" evidence="6">
    <location>
        <begin position="222"/>
        <end position="263"/>
    </location>
</feature>
<dbReference type="Gene3D" id="1.10.287.1490">
    <property type="match status" value="1"/>
</dbReference>
<feature type="compositionally biased region" description="Low complexity" evidence="7">
    <location>
        <begin position="127"/>
        <end position="150"/>
    </location>
</feature>
<dbReference type="AlphaFoldDB" id="D5GPX5"/>
<dbReference type="InParanoid" id="D5GPX5"/>
<evidence type="ECO:0000256" key="3">
    <source>
        <dbReference type="ARBA" id="ARBA00022490"/>
    </source>
</evidence>
<feature type="compositionally biased region" description="Basic and acidic residues" evidence="7">
    <location>
        <begin position="39"/>
        <end position="55"/>
    </location>
</feature>
<feature type="compositionally biased region" description="Basic residues" evidence="7">
    <location>
        <begin position="528"/>
        <end position="539"/>
    </location>
</feature>
<feature type="compositionally biased region" description="Basic and acidic residues" evidence="7">
    <location>
        <begin position="337"/>
        <end position="371"/>
    </location>
</feature>
<name>D5GPX5_TUBMM</name>
<evidence type="ECO:0000313" key="9">
    <source>
        <dbReference type="EMBL" id="CAZ86552.1"/>
    </source>
</evidence>
<accession>D5GPX5</accession>
<dbReference type="Proteomes" id="UP000006911">
    <property type="component" value="Unassembled WGS sequence"/>
</dbReference>
<feature type="region of interest" description="Disordered" evidence="7">
    <location>
        <begin position="315"/>
        <end position="371"/>
    </location>
</feature>
<feature type="region of interest" description="Disordered" evidence="7">
    <location>
        <begin position="1002"/>
        <end position="1032"/>
    </location>
</feature>
<comment type="subcellular location">
    <subcellularLocation>
        <location evidence="2">Cytoplasm</location>
    </subcellularLocation>
    <subcellularLocation>
        <location evidence="1">Endomembrane system</location>
        <topology evidence="1">Peripheral membrane protein</topology>
    </subcellularLocation>
</comment>
<evidence type="ECO:0000256" key="4">
    <source>
        <dbReference type="ARBA" id="ARBA00023054"/>
    </source>
</evidence>
<feature type="region of interest" description="Disordered" evidence="7">
    <location>
        <begin position="490"/>
        <end position="563"/>
    </location>
</feature>
<feature type="compositionally biased region" description="Polar residues" evidence="7">
    <location>
        <begin position="14"/>
        <end position="35"/>
    </location>
</feature>
<keyword evidence="10" id="KW-1185">Reference proteome</keyword>
<feature type="region of interest" description="Disordered" evidence="7">
    <location>
        <begin position="1108"/>
        <end position="1140"/>
    </location>
</feature>
<gene>
    <name evidence="9" type="ORF">GSTUM_00012062001</name>
</gene>
<keyword evidence="5" id="KW-0472">Membrane</keyword>
<evidence type="ECO:0000256" key="5">
    <source>
        <dbReference type="ARBA" id="ARBA00023136"/>
    </source>
</evidence>
<dbReference type="InterPro" id="IPR051952">
    <property type="entry name" value="Golgi-autophagy_related"/>
</dbReference>
<evidence type="ECO:0000256" key="1">
    <source>
        <dbReference type="ARBA" id="ARBA00004184"/>
    </source>
</evidence>
<evidence type="ECO:0000259" key="8">
    <source>
        <dbReference type="PROSITE" id="PS50913"/>
    </source>
</evidence>
<feature type="coiled-coil region" evidence="6">
    <location>
        <begin position="581"/>
        <end position="699"/>
    </location>
</feature>
<feature type="region of interest" description="Disordered" evidence="7">
    <location>
        <begin position="264"/>
        <end position="284"/>
    </location>
</feature>
<feature type="region of interest" description="Disordered" evidence="7">
    <location>
        <begin position="1"/>
        <end position="158"/>
    </location>
</feature>
<dbReference type="EMBL" id="FN430379">
    <property type="protein sequence ID" value="CAZ86552.1"/>
    <property type="molecule type" value="Genomic_DNA"/>
</dbReference>
<dbReference type="eggNOG" id="ENOG502S0A5">
    <property type="taxonomic scope" value="Eukaryota"/>
</dbReference>
<dbReference type="SMART" id="SM00755">
    <property type="entry name" value="Grip"/>
    <property type="match status" value="1"/>
</dbReference>
<keyword evidence="4 6" id="KW-0175">Coiled coil</keyword>
<dbReference type="Pfam" id="PF01465">
    <property type="entry name" value="GRIP"/>
    <property type="match status" value="1"/>
</dbReference>
<feature type="compositionally biased region" description="Gly residues" evidence="7">
    <location>
        <begin position="109"/>
        <end position="121"/>
    </location>
</feature>
<dbReference type="GeneID" id="9182295"/>
<organism evidence="9 10">
    <name type="scientific">Tuber melanosporum (strain Mel28)</name>
    <name type="common">Perigord black truffle</name>
    <dbReference type="NCBI Taxonomy" id="656061"/>
    <lineage>
        <taxon>Eukaryota</taxon>
        <taxon>Fungi</taxon>
        <taxon>Dikarya</taxon>
        <taxon>Ascomycota</taxon>
        <taxon>Pezizomycotina</taxon>
        <taxon>Pezizomycetes</taxon>
        <taxon>Pezizales</taxon>
        <taxon>Tuberaceae</taxon>
        <taxon>Tuber</taxon>
    </lineage>
</organism>
<sequence>MFSRLKGVLESHIDSQIQQEQARTRNLPSRRSGSPAQRADSRARTAAAGKEKDPSEFENESDGSSVTTLIPSRVGTPLQGEVVSGDPLGAVGGKSQPSGKENEKSSSGGASGTGEGGSGGGRKNDAPSRSASPAPGPLSSSSSSSSPSSSNVDLPTDVRVKLRKLEKIEGKHNDLLRSYKIVHARNALIEPFEKALRENTPFESIADPKPLIDYINSFALRADLAKEELIRVSKERDEHKSQIQKLKDEQRARDEEIEKLKKEMKVSNGVVESSTTKQRGESSDDIFSFDDEHEKLQTLVQQQQKEIEALRADLDSAKAAQKAAEEAVEGMQQSVEDAQKDLETTRELASARENEAMEIAEKTRKDLQEMERDRALTEENLKLAEARFKAAEEKARVGAEELGETTKALDKKARELEGKKKDLKEKEAGLTQAKRALEISKQKISDLETTNNTNNDMLKHLSKLTEEVNQLRDGKIVLQRAVVNLEGKLRESERRLAENSSKPSVEALPASKDSEPSAAGVTSGVGKNTKKNRKRRGRVRGGAQGSTSTPDEGPVKDSEIVDEELEPVLVPEASLWSESIIEDLQNQLVTLRSQLDEKDSEIAKFNSGLQWRLEEKEEEIVRLKAKLVDVEAVHEEIESLRDDLVNLGRDHMEARDKIKDQAKGLHEARTRKEELEQEVQELESEISSLKSQNLLTSAENERAHAALIAEHEGLKQKSSTLQTDLSAAQKLAATRYKDIMELRVVIEKAQTELTSLRAEVAALTAGKNEANQKLVELKRLERSERDLKNDIANLNKKISDKETELEKMRAKVREEAARRVQAEEATRRVQKDFRKLDDERKEVLEAADKIARDHARVQEEVNALKPKVAALEKEIRALRDKNTTLAEELELKVAQYSSSQSLMGSMRDQTGELAMQMKEAVEKYESMEEELTEAHKLLSERSREAETMRRLLSEVEDRNGARTRDMKERMEAAFDERDKAEEEAATIGRRRAREIEELRDRVRESERNLKHAEESQTAAERELNGLRDGKSRAEEALERIKGEYEDTKKAMISMQDALDQTDNQMEEIECQRAEMRKTLQEEQARSEKLQKSYKALQEEYRQLQIIRPKGIDNNTRSSIDSARSGRASPSSAHANTPGNQMVNMDYLKNVLLQFLEQKDKKTQLQLVPVLGMLLKFDKKDEQKWLAVVSAK</sequence>
<reference evidence="9 10" key="1">
    <citation type="journal article" date="2010" name="Nature">
        <title>Perigord black truffle genome uncovers evolutionary origins and mechanisms of symbiosis.</title>
        <authorList>
            <person name="Martin F."/>
            <person name="Kohler A."/>
            <person name="Murat C."/>
            <person name="Balestrini R."/>
            <person name="Coutinho P.M."/>
            <person name="Jaillon O."/>
            <person name="Montanini B."/>
            <person name="Morin E."/>
            <person name="Noel B."/>
            <person name="Percudani R."/>
            <person name="Porcel B."/>
            <person name="Rubini A."/>
            <person name="Amicucci A."/>
            <person name="Amselem J."/>
            <person name="Anthouard V."/>
            <person name="Arcioni S."/>
            <person name="Artiguenave F."/>
            <person name="Aury J.M."/>
            <person name="Ballario P."/>
            <person name="Bolchi A."/>
            <person name="Brenna A."/>
            <person name="Brun A."/>
            <person name="Buee M."/>
            <person name="Cantarel B."/>
            <person name="Chevalier G."/>
            <person name="Couloux A."/>
            <person name="Da Silva C."/>
            <person name="Denoeud F."/>
            <person name="Duplessis S."/>
            <person name="Ghignone S."/>
            <person name="Hilselberger B."/>
            <person name="Iotti M."/>
            <person name="Marcais B."/>
            <person name="Mello A."/>
            <person name="Miranda M."/>
            <person name="Pacioni G."/>
            <person name="Quesneville H."/>
            <person name="Riccioni C."/>
            <person name="Ruotolo R."/>
            <person name="Splivallo R."/>
            <person name="Stocchi V."/>
            <person name="Tisserant E."/>
            <person name="Viscomi A.R."/>
            <person name="Zambonelli A."/>
            <person name="Zampieri E."/>
            <person name="Henrissat B."/>
            <person name="Lebrun M.H."/>
            <person name="Paolocci F."/>
            <person name="Bonfante P."/>
            <person name="Ottonello S."/>
            <person name="Wincker P."/>
        </authorList>
    </citation>
    <scope>NUCLEOTIDE SEQUENCE [LARGE SCALE GENOMIC DNA]</scope>
    <source>
        <strain evidence="9 10">Mel28</strain>
    </source>
</reference>
<dbReference type="PANTHER" id="PTHR23157:SF25">
    <property type="entry name" value="GRIP AND COILED-COIL DOMAIN-CONTAINING PROTEIN 1"/>
    <property type="match status" value="1"/>
</dbReference>
<dbReference type="KEGG" id="tml:GSTUM_00012062001"/>
<dbReference type="OMA" id="NIGQDHV"/>
<dbReference type="PROSITE" id="PS50913">
    <property type="entry name" value="GRIP"/>
    <property type="match status" value="1"/>
</dbReference>
<dbReference type="STRING" id="656061.D5GPX5"/>
<feature type="domain" description="GRIP" evidence="8">
    <location>
        <begin position="1137"/>
        <end position="1187"/>
    </location>
</feature>
<proteinExistence type="predicted"/>
<feature type="compositionally biased region" description="Low complexity" evidence="7">
    <location>
        <begin position="1121"/>
        <end position="1134"/>
    </location>
</feature>
<evidence type="ECO:0000256" key="6">
    <source>
        <dbReference type="SAM" id="Coils"/>
    </source>
</evidence>
<dbReference type="HOGENOM" id="CLU_002906_0_0_1"/>
<dbReference type="RefSeq" id="XP_002842361.1">
    <property type="nucleotide sequence ID" value="XM_002842315.1"/>
</dbReference>